<dbReference type="CDD" id="cd06225">
    <property type="entry name" value="HAMP"/>
    <property type="match status" value="5"/>
</dbReference>
<gene>
    <name evidence="5" type="ORF">C8F04DRAFT_132369</name>
</gene>
<evidence type="ECO:0000256" key="1">
    <source>
        <dbReference type="ARBA" id="ARBA00022553"/>
    </source>
</evidence>
<evidence type="ECO:0000313" key="6">
    <source>
        <dbReference type="Proteomes" id="UP001218188"/>
    </source>
</evidence>
<sequence>MHGMPSSGPLICPACLHPFDYAKSPAGGANAGMDAQQEPRLLNDQVRSIALVMTAVARGDLTRKVMIQAEGDIDALKTAVNRTVDQLSVVASEVTRVVLEVGTYGRLGGQAKVEGAQGTWKDLTDNVNKMALNLTDQVRSISLVTKAVAYGDLNKKIDVDVSGEMLDLKVTINEMVERLKNFSSEVTRVALEVGTEGKLGGQARVEGLQGTWKDLTINVNSMAFNLTGQVRWISDVTNAVARGDLTKKVEIDVKGEMLDLKSTINNMVSQLRIFASEVIRVTLEVGTEGKLGGQAKVEGVQGIWEALTDNVNKMAMNLTGQVRSISEVTKAVANGDLTKQVEIDVKGEMLDLKQTINGMVTQLHTLASEITRVSIEVGTEGKLGGQAMVQGTTGMWKTVTDNVNLMAQNLTDQVRSIAQVTKAVAGGDLTKQVKIFAHGEILALKDTVNGMTASLSQFAAEVTRVAREVGTEGKLGGQAEVEGVQGTWKDLTDNVNVMANNLTLQVRTISYVTNAVAKGDLTKKIVGLFVSGEILSLVNTINDMIDQLAIFASEVTRLAAEVGMEDKPSDQVEAAGLNIEGTWKDLTDNVNNLRRRRTSVKPDPADSQEQISTGDIMVPITTITPARKPGTHLQHLCRLYTAVFLFGLPGHYVRDVPPQTLLGGENWDEASRIVHKRWTKEWTQMGTAAGALFSVLFTVLQISSAAYDPAVRTVVQMSIVCLFFGVIYALVLSATFGKLQLGVMHIITENSSRETFWNPWVMLSMPLAWITWGGIYFVIFMAVFFWRSGASNEPDDDHKPSPNQEYGPRAITSIVMIVGVVYFIMSVRLCLGLNRDVSIALRRV</sequence>
<keyword evidence="6" id="KW-1185">Reference proteome</keyword>
<dbReference type="PANTHER" id="PTHR45339">
    <property type="entry name" value="HYBRID SIGNAL TRANSDUCTION HISTIDINE KINASE J"/>
    <property type="match status" value="1"/>
</dbReference>
<evidence type="ECO:0000313" key="5">
    <source>
        <dbReference type="EMBL" id="KAJ7025691.1"/>
    </source>
</evidence>
<protein>
    <recommendedName>
        <fullName evidence="4">HAMP domain-containing protein</fullName>
    </recommendedName>
</protein>
<dbReference type="GO" id="GO:0016020">
    <property type="term" value="C:membrane"/>
    <property type="evidence" value="ECO:0007669"/>
    <property type="project" value="InterPro"/>
</dbReference>
<dbReference type="Proteomes" id="UP001218188">
    <property type="component" value="Unassembled WGS sequence"/>
</dbReference>
<keyword evidence="3" id="KW-0472">Membrane</keyword>
<evidence type="ECO:0000256" key="3">
    <source>
        <dbReference type="SAM" id="Phobius"/>
    </source>
</evidence>
<dbReference type="CDD" id="cd03493">
    <property type="entry name" value="SQR_QFR_TM"/>
    <property type="match status" value="1"/>
</dbReference>
<feature type="domain" description="HAMP" evidence="4">
    <location>
        <begin position="132"/>
        <end position="184"/>
    </location>
</feature>
<feature type="domain" description="HAMP" evidence="4">
    <location>
        <begin position="224"/>
        <end position="276"/>
    </location>
</feature>
<reference evidence="5" key="1">
    <citation type="submission" date="2023-03" db="EMBL/GenBank/DDBJ databases">
        <title>Massive genome expansion in bonnet fungi (Mycena s.s.) driven by repeated elements and novel gene families across ecological guilds.</title>
        <authorList>
            <consortium name="Lawrence Berkeley National Laboratory"/>
            <person name="Harder C.B."/>
            <person name="Miyauchi S."/>
            <person name="Viragh M."/>
            <person name="Kuo A."/>
            <person name="Thoen E."/>
            <person name="Andreopoulos B."/>
            <person name="Lu D."/>
            <person name="Skrede I."/>
            <person name="Drula E."/>
            <person name="Henrissat B."/>
            <person name="Morin E."/>
            <person name="Kohler A."/>
            <person name="Barry K."/>
            <person name="LaButti K."/>
            <person name="Morin E."/>
            <person name="Salamov A."/>
            <person name="Lipzen A."/>
            <person name="Mereny Z."/>
            <person name="Hegedus B."/>
            <person name="Baldrian P."/>
            <person name="Stursova M."/>
            <person name="Weitz H."/>
            <person name="Taylor A."/>
            <person name="Grigoriev I.V."/>
            <person name="Nagy L.G."/>
            <person name="Martin F."/>
            <person name="Kauserud H."/>
        </authorList>
    </citation>
    <scope>NUCLEOTIDE SEQUENCE</scope>
    <source>
        <strain evidence="5">CBHHK200</strain>
    </source>
</reference>
<dbReference type="PROSITE" id="PS50885">
    <property type="entry name" value="HAMP"/>
    <property type="match status" value="6"/>
</dbReference>
<feature type="transmembrane region" description="Helical" evidence="3">
    <location>
        <begin position="682"/>
        <end position="702"/>
    </location>
</feature>
<organism evidence="5 6">
    <name type="scientific">Mycena alexandri</name>
    <dbReference type="NCBI Taxonomy" id="1745969"/>
    <lineage>
        <taxon>Eukaryota</taxon>
        <taxon>Fungi</taxon>
        <taxon>Dikarya</taxon>
        <taxon>Basidiomycota</taxon>
        <taxon>Agaricomycotina</taxon>
        <taxon>Agaricomycetes</taxon>
        <taxon>Agaricomycetidae</taxon>
        <taxon>Agaricales</taxon>
        <taxon>Marasmiineae</taxon>
        <taxon>Mycenaceae</taxon>
        <taxon>Mycena</taxon>
    </lineage>
</organism>
<dbReference type="AlphaFoldDB" id="A0AAD6SFA6"/>
<dbReference type="PANTHER" id="PTHR45339:SF1">
    <property type="entry name" value="HYBRID SIGNAL TRANSDUCTION HISTIDINE KINASE J"/>
    <property type="match status" value="1"/>
</dbReference>
<dbReference type="SUPFAM" id="SSF58104">
    <property type="entry name" value="Methyl-accepting chemotaxis protein (MCP) signaling domain"/>
    <property type="match status" value="2"/>
</dbReference>
<feature type="domain" description="HAMP" evidence="4">
    <location>
        <begin position="316"/>
        <end position="368"/>
    </location>
</feature>
<proteinExistence type="predicted"/>
<feature type="transmembrane region" description="Helical" evidence="3">
    <location>
        <begin position="760"/>
        <end position="786"/>
    </location>
</feature>
<feature type="transmembrane region" description="Helical" evidence="3">
    <location>
        <begin position="806"/>
        <end position="825"/>
    </location>
</feature>
<keyword evidence="3" id="KW-1133">Transmembrane helix</keyword>
<dbReference type="Pfam" id="PF00672">
    <property type="entry name" value="HAMP"/>
    <property type="match status" value="5"/>
</dbReference>
<accession>A0AAD6SFA6</accession>
<feature type="transmembrane region" description="Helical" evidence="3">
    <location>
        <begin position="714"/>
        <end position="739"/>
    </location>
</feature>
<dbReference type="EMBL" id="JARJCM010000150">
    <property type="protein sequence ID" value="KAJ7025691.1"/>
    <property type="molecule type" value="Genomic_DNA"/>
</dbReference>
<dbReference type="InterPro" id="IPR003660">
    <property type="entry name" value="HAMP_dom"/>
</dbReference>
<feature type="domain" description="HAMP" evidence="4">
    <location>
        <begin position="500"/>
        <end position="553"/>
    </location>
</feature>
<feature type="domain" description="HAMP" evidence="4">
    <location>
        <begin position="40"/>
        <end position="92"/>
    </location>
</feature>
<name>A0AAD6SFA6_9AGAR</name>
<dbReference type="Gene3D" id="1.10.8.500">
    <property type="entry name" value="HAMP domain in histidine kinase"/>
    <property type="match status" value="1"/>
</dbReference>
<dbReference type="GO" id="GO:0000160">
    <property type="term" value="P:phosphorelay signal transduction system"/>
    <property type="evidence" value="ECO:0007669"/>
    <property type="project" value="UniProtKB-KW"/>
</dbReference>
<dbReference type="FunFam" id="1.20.120.1530:FF:000002">
    <property type="entry name" value="Two-component osmosensing histidine kinase"/>
    <property type="match status" value="1"/>
</dbReference>
<dbReference type="GO" id="GO:0071474">
    <property type="term" value="P:cellular hyperosmotic response"/>
    <property type="evidence" value="ECO:0007669"/>
    <property type="project" value="TreeGrafter"/>
</dbReference>
<dbReference type="Gene3D" id="1.20.120.1530">
    <property type="match status" value="4"/>
</dbReference>
<dbReference type="SMART" id="SM00304">
    <property type="entry name" value="HAMP"/>
    <property type="match status" value="6"/>
</dbReference>
<keyword evidence="2" id="KW-0902">Two-component regulatory system</keyword>
<evidence type="ECO:0000259" key="4">
    <source>
        <dbReference type="PROSITE" id="PS50885"/>
    </source>
</evidence>
<feature type="domain" description="HAMP" evidence="4">
    <location>
        <begin position="408"/>
        <end position="460"/>
    </location>
</feature>
<dbReference type="Pfam" id="PF18947">
    <property type="entry name" value="HAMP_2"/>
    <property type="match status" value="1"/>
</dbReference>
<dbReference type="GO" id="GO:0004673">
    <property type="term" value="F:protein histidine kinase activity"/>
    <property type="evidence" value="ECO:0007669"/>
    <property type="project" value="TreeGrafter"/>
</dbReference>
<comment type="caution">
    <text evidence="5">The sequence shown here is derived from an EMBL/GenBank/DDBJ whole genome shotgun (WGS) entry which is preliminary data.</text>
</comment>
<keyword evidence="1" id="KW-0597">Phosphoprotein</keyword>
<evidence type="ECO:0000256" key="2">
    <source>
        <dbReference type="ARBA" id="ARBA00023012"/>
    </source>
</evidence>
<keyword evidence="3" id="KW-0812">Transmembrane</keyword>